<accession>A0A5J4PZW0</accession>
<proteinExistence type="predicted"/>
<comment type="caution">
    <text evidence="1">The sequence shown here is derived from an EMBL/GenBank/DDBJ whole genome shotgun (WGS) entry which is preliminary data.</text>
</comment>
<dbReference type="EMBL" id="SNRY01005366">
    <property type="protein sequence ID" value="KAA6315146.1"/>
    <property type="molecule type" value="Genomic_DNA"/>
</dbReference>
<gene>
    <name evidence="1" type="ORF">EZS27_034351</name>
</gene>
<dbReference type="AlphaFoldDB" id="A0A5J4PZW0"/>
<name>A0A5J4PZW0_9ZZZZ</name>
<feature type="non-terminal residue" evidence="1">
    <location>
        <position position="1"/>
    </location>
</feature>
<organism evidence="1">
    <name type="scientific">termite gut metagenome</name>
    <dbReference type="NCBI Taxonomy" id="433724"/>
    <lineage>
        <taxon>unclassified sequences</taxon>
        <taxon>metagenomes</taxon>
        <taxon>organismal metagenomes</taxon>
    </lineage>
</organism>
<reference evidence="1" key="1">
    <citation type="submission" date="2019-03" db="EMBL/GenBank/DDBJ databases">
        <title>Single cell metagenomics reveals metabolic interactions within the superorganism composed of flagellate Streblomastix strix and complex community of Bacteroidetes bacteria on its surface.</title>
        <authorList>
            <person name="Treitli S.C."/>
            <person name="Kolisko M."/>
            <person name="Husnik F."/>
            <person name="Keeling P."/>
            <person name="Hampl V."/>
        </authorList>
    </citation>
    <scope>NUCLEOTIDE SEQUENCE</scope>
    <source>
        <strain evidence="1">STM</strain>
    </source>
</reference>
<protein>
    <submittedName>
        <fullName evidence="1">Uncharacterized protein</fullName>
    </submittedName>
</protein>
<sequence>SRTAKHISENMDTDPAFYKKFSDLLKETIAAYEQGRIDEVEYLKQVTQQMESVISHTDSDIPAQIADNNTARAYFGLCVETLKSITNYETMFGVSQLRITSKPITDIALEIALETDDIIRQYVLDDEKPIVDWHTKTNLIGKMKNEIEDYLIDEVKRKYEIPLTFDDMDNIIDRSVEVAKLWFK</sequence>
<evidence type="ECO:0000313" key="1">
    <source>
        <dbReference type="EMBL" id="KAA6315146.1"/>
    </source>
</evidence>